<evidence type="ECO:0000313" key="4">
    <source>
        <dbReference type="Proteomes" id="UP000664169"/>
    </source>
</evidence>
<feature type="region of interest" description="Disordered" evidence="1">
    <location>
        <begin position="254"/>
        <end position="319"/>
    </location>
</feature>
<organism evidence="3 4">
    <name type="scientific">Gomphillus americanus</name>
    <dbReference type="NCBI Taxonomy" id="1940652"/>
    <lineage>
        <taxon>Eukaryota</taxon>
        <taxon>Fungi</taxon>
        <taxon>Dikarya</taxon>
        <taxon>Ascomycota</taxon>
        <taxon>Pezizomycotina</taxon>
        <taxon>Lecanoromycetes</taxon>
        <taxon>OSLEUM clade</taxon>
        <taxon>Ostropomycetidae</taxon>
        <taxon>Ostropales</taxon>
        <taxon>Graphidaceae</taxon>
        <taxon>Gomphilloideae</taxon>
        <taxon>Gomphillus</taxon>
    </lineage>
</organism>
<dbReference type="EMBL" id="CAJPDQ010000005">
    <property type="protein sequence ID" value="CAF9910214.1"/>
    <property type="molecule type" value="Genomic_DNA"/>
</dbReference>
<protein>
    <submittedName>
        <fullName evidence="3">Uncharacterized protein</fullName>
    </submittedName>
</protein>
<comment type="caution">
    <text evidence="3">The sequence shown here is derived from an EMBL/GenBank/DDBJ whole genome shotgun (WGS) entry which is preliminary data.</text>
</comment>
<evidence type="ECO:0000313" key="3">
    <source>
        <dbReference type="EMBL" id="CAF9910214.1"/>
    </source>
</evidence>
<dbReference type="AlphaFoldDB" id="A0A8H3ERR6"/>
<feature type="compositionally biased region" description="Basic and acidic residues" evidence="1">
    <location>
        <begin position="254"/>
        <end position="263"/>
    </location>
</feature>
<evidence type="ECO:0000256" key="2">
    <source>
        <dbReference type="SAM" id="SignalP"/>
    </source>
</evidence>
<keyword evidence="2" id="KW-0732">Signal</keyword>
<dbReference type="Proteomes" id="UP000664169">
    <property type="component" value="Unassembled WGS sequence"/>
</dbReference>
<feature type="compositionally biased region" description="Polar residues" evidence="1">
    <location>
        <begin position="165"/>
        <end position="177"/>
    </location>
</feature>
<feature type="chain" id="PRO_5034553942" evidence="2">
    <location>
        <begin position="19"/>
        <end position="339"/>
    </location>
</feature>
<accession>A0A8H3ERR6</accession>
<gene>
    <name evidence="3" type="ORF">GOMPHAMPRED_007000</name>
</gene>
<feature type="region of interest" description="Disordered" evidence="1">
    <location>
        <begin position="153"/>
        <end position="183"/>
    </location>
</feature>
<proteinExistence type="predicted"/>
<sequence>MKYSYIALGLALFIGAGATPVPEASLRRLLARVETAPPAILNKQDGARRYEALEEWHHDKPPSAKQLNEKVAQFRLNVQDAHQQDPDPGKHVMPNGQYHAKDSDAPGPGHIAYASTMSVEEGHRGIPQPEAFVEQSQKDKNRLLETDPKKLGKAEGRLQRKLKDGQTSIAHQTQPPSTVVGDPHKNFAKCAEAGTCNLIEQKYGKDVNMRGDKISAYGIHGIPGQHGFTKGHLPACTKANHKQFNCNGVAEIKGLDDVNRPGRPDSSTGNSPKPESPPRTPKRPLSPTNSPSPPGTPPKHYEQSTIASQSKQKDKVAKHARSLRRRALIQQAYLLDGFY</sequence>
<reference evidence="3" key="1">
    <citation type="submission" date="2021-03" db="EMBL/GenBank/DDBJ databases">
        <authorList>
            <person name="Tagirdzhanova G."/>
        </authorList>
    </citation>
    <scope>NUCLEOTIDE SEQUENCE</scope>
</reference>
<evidence type="ECO:0000256" key="1">
    <source>
        <dbReference type="SAM" id="MobiDB-lite"/>
    </source>
</evidence>
<feature type="signal peptide" evidence="2">
    <location>
        <begin position="1"/>
        <end position="18"/>
    </location>
</feature>
<keyword evidence="4" id="KW-1185">Reference proteome</keyword>
<feature type="compositionally biased region" description="Basic and acidic residues" evidence="1">
    <location>
        <begin position="153"/>
        <end position="164"/>
    </location>
</feature>
<name>A0A8H3ERR6_9LECA</name>